<proteinExistence type="predicted"/>
<evidence type="ECO:0000256" key="3">
    <source>
        <dbReference type="ARBA" id="ARBA00022989"/>
    </source>
</evidence>
<evidence type="ECO:0000256" key="2">
    <source>
        <dbReference type="ARBA" id="ARBA00022692"/>
    </source>
</evidence>
<dbReference type="EMBL" id="JAPJDA010000021">
    <property type="protein sequence ID" value="MCX2839102.1"/>
    <property type="molecule type" value="Genomic_DNA"/>
</dbReference>
<dbReference type="InterPro" id="IPR009908">
    <property type="entry name" value="Methylamine_util_MauE"/>
</dbReference>
<feature type="transmembrane region" description="Helical" evidence="5">
    <location>
        <begin position="50"/>
        <end position="71"/>
    </location>
</feature>
<protein>
    <recommendedName>
        <fullName evidence="6">Methylamine utilisation protein MauE domain-containing protein</fullName>
    </recommendedName>
</protein>
<comment type="subcellular location">
    <subcellularLocation>
        <location evidence="1">Membrane</location>
        <topology evidence="1">Multi-pass membrane protein</topology>
    </subcellularLocation>
</comment>
<keyword evidence="3 5" id="KW-1133">Transmembrane helix</keyword>
<organism evidence="7 8">
    <name type="scientific">Salinimicrobium profundisediminis</name>
    <dbReference type="NCBI Taxonomy" id="2994553"/>
    <lineage>
        <taxon>Bacteria</taxon>
        <taxon>Pseudomonadati</taxon>
        <taxon>Bacteroidota</taxon>
        <taxon>Flavobacteriia</taxon>
        <taxon>Flavobacteriales</taxon>
        <taxon>Flavobacteriaceae</taxon>
        <taxon>Salinimicrobium</taxon>
    </lineage>
</organism>
<evidence type="ECO:0000256" key="5">
    <source>
        <dbReference type="SAM" id="Phobius"/>
    </source>
</evidence>
<feature type="transmembrane region" description="Helical" evidence="5">
    <location>
        <begin position="120"/>
        <end position="137"/>
    </location>
</feature>
<feature type="transmembrane region" description="Helical" evidence="5">
    <location>
        <begin position="78"/>
        <end position="100"/>
    </location>
</feature>
<dbReference type="Proteomes" id="UP001148482">
    <property type="component" value="Unassembled WGS sequence"/>
</dbReference>
<dbReference type="GO" id="GO:0016020">
    <property type="term" value="C:membrane"/>
    <property type="evidence" value="ECO:0007669"/>
    <property type="project" value="UniProtKB-SubCell"/>
</dbReference>
<feature type="domain" description="Methylamine utilisation protein MauE" evidence="6">
    <location>
        <begin position="9"/>
        <end position="135"/>
    </location>
</feature>
<reference evidence="7" key="1">
    <citation type="submission" date="2022-11" db="EMBL/GenBank/DDBJ databases">
        <title>Salinimicrobium profundisediminis sp. nov., isolated from deep-sea sediment of the Mariana Trench.</title>
        <authorList>
            <person name="Fu H."/>
        </authorList>
    </citation>
    <scope>NUCLEOTIDE SEQUENCE</scope>
    <source>
        <strain evidence="7">MT39</strain>
    </source>
</reference>
<dbReference type="AlphaFoldDB" id="A0A9X3CY44"/>
<keyword evidence="2 5" id="KW-0812">Transmembrane</keyword>
<accession>A0A9X3CY44</accession>
<dbReference type="RefSeq" id="WP_266070423.1">
    <property type="nucleotide sequence ID" value="NZ_JAPJDA010000021.1"/>
</dbReference>
<dbReference type="Pfam" id="PF07291">
    <property type="entry name" value="MauE"/>
    <property type="match status" value="1"/>
</dbReference>
<dbReference type="GO" id="GO:0030416">
    <property type="term" value="P:methylamine metabolic process"/>
    <property type="evidence" value="ECO:0007669"/>
    <property type="project" value="InterPro"/>
</dbReference>
<keyword evidence="8" id="KW-1185">Reference proteome</keyword>
<evidence type="ECO:0000259" key="6">
    <source>
        <dbReference type="Pfam" id="PF07291"/>
    </source>
</evidence>
<evidence type="ECO:0000313" key="8">
    <source>
        <dbReference type="Proteomes" id="UP001148482"/>
    </source>
</evidence>
<gene>
    <name evidence="7" type="ORF">OQ279_13175</name>
</gene>
<evidence type="ECO:0000256" key="4">
    <source>
        <dbReference type="ARBA" id="ARBA00023136"/>
    </source>
</evidence>
<name>A0A9X3CY44_9FLAO</name>
<evidence type="ECO:0000256" key="1">
    <source>
        <dbReference type="ARBA" id="ARBA00004141"/>
    </source>
</evidence>
<comment type="caution">
    <text evidence="7">The sequence shown here is derived from an EMBL/GenBank/DDBJ whole genome shotgun (WGS) entry which is preliminary data.</text>
</comment>
<sequence>MLLRKDIKKVIVEGLSLFFILLFTYAAVNKLQQLNVFENQLEQFPFIGGLAQYIAWAVPATLITVSVLFFFNKVKVLAFIGSFTIILLFTLYILAVLNFAASIPCSCAGIFSSWSWHEQLYFNTGVLLMAAVGIAFSHRRRRSKLESTTIQSYIKS</sequence>
<evidence type="ECO:0000313" key="7">
    <source>
        <dbReference type="EMBL" id="MCX2839102.1"/>
    </source>
</evidence>
<keyword evidence="4 5" id="KW-0472">Membrane</keyword>